<dbReference type="Pfam" id="PF00899">
    <property type="entry name" value="ThiF"/>
    <property type="match status" value="1"/>
</dbReference>
<dbReference type="EMBL" id="WIXE01023159">
    <property type="protein sequence ID" value="KAK5966757.1"/>
    <property type="molecule type" value="Genomic_DNA"/>
</dbReference>
<dbReference type="InterPro" id="IPR035985">
    <property type="entry name" value="Ubiquitin-activating_enz"/>
</dbReference>
<dbReference type="GO" id="GO:0006995">
    <property type="term" value="P:cellular response to nitrogen starvation"/>
    <property type="evidence" value="ECO:0007669"/>
    <property type="project" value="TreeGrafter"/>
</dbReference>
<dbReference type="GO" id="GO:0032446">
    <property type="term" value="P:protein modification by small protein conjugation"/>
    <property type="evidence" value="ECO:0007669"/>
    <property type="project" value="TreeGrafter"/>
</dbReference>
<feature type="transmembrane region" description="Helical" evidence="1">
    <location>
        <begin position="37"/>
        <end position="57"/>
    </location>
</feature>
<dbReference type="AlphaFoldDB" id="A0AAN8EVG0"/>
<accession>A0AAN8EVG0</accession>
<protein>
    <submittedName>
        <fullName evidence="3">ThiF domain-containing protein</fullName>
    </submittedName>
</protein>
<name>A0AAN8EVG0_TRICO</name>
<dbReference type="GO" id="GO:0000045">
    <property type="term" value="P:autophagosome assembly"/>
    <property type="evidence" value="ECO:0007669"/>
    <property type="project" value="TreeGrafter"/>
</dbReference>
<evidence type="ECO:0000259" key="2">
    <source>
        <dbReference type="Pfam" id="PF00899"/>
    </source>
</evidence>
<keyword evidence="4" id="KW-1185">Reference proteome</keyword>
<dbReference type="PANTHER" id="PTHR10953">
    <property type="entry name" value="UBIQUITIN-ACTIVATING ENZYME E1"/>
    <property type="match status" value="1"/>
</dbReference>
<dbReference type="InterPro" id="IPR042522">
    <property type="entry name" value="Atg7_N_1"/>
</dbReference>
<sequence length="135" mass="15129">MLENFKGLDRRTLFQKEACKVWQSIESGEWMLCPKRLISFIFTVLILGAGTLGSNIARCLMAWGVKKITFVDNSFVAIIIQQSLSDFADARETRSKAETAAAALQQIYPYIESEAVLFIVPMPGHTVAPSEELLW</sequence>
<dbReference type="GO" id="GO:0019779">
    <property type="term" value="F:Atg8 activating enzyme activity"/>
    <property type="evidence" value="ECO:0007669"/>
    <property type="project" value="TreeGrafter"/>
</dbReference>
<feature type="domain" description="THIF-type NAD/FAD binding fold" evidence="2">
    <location>
        <begin position="43"/>
        <end position="116"/>
    </location>
</feature>
<dbReference type="Gene3D" id="3.40.140.70">
    <property type="entry name" value="Ubiquitin-like modifier-activating enzyme ATG7 N-terminal domain"/>
    <property type="match status" value="1"/>
</dbReference>
<keyword evidence="1" id="KW-0472">Membrane</keyword>
<dbReference type="InterPro" id="IPR000594">
    <property type="entry name" value="ThiF_NAD_FAD-bd"/>
</dbReference>
<dbReference type="GO" id="GO:0034727">
    <property type="term" value="P:piecemeal microautophagy of the nucleus"/>
    <property type="evidence" value="ECO:0007669"/>
    <property type="project" value="TreeGrafter"/>
</dbReference>
<dbReference type="GO" id="GO:0019778">
    <property type="term" value="F:Atg12 activating enzyme activity"/>
    <property type="evidence" value="ECO:0007669"/>
    <property type="project" value="TreeGrafter"/>
</dbReference>
<gene>
    <name evidence="3" type="ORF">GCK32_000496</name>
</gene>
<dbReference type="Gene3D" id="3.40.50.720">
    <property type="entry name" value="NAD(P)-binding Rossmann-like Domain"/>
    <property type="match status" value="1"/>
</dbReference>
<dbReference type="GO" id="GO:0000407">
    <property type="term" value="C:phagophore assembly site"/>
    <property type="evidence" value="ECO:0007669"/>
    <property type="project" value="TreeGrafter"/>
</dbReference>
<evidence type="ECO:0000313" key="3">
    <source>
        <dbReference type="EMBL" id="KAK5966757.1"/>
    </source>
</evidence>
<reference evidence="3 4" key="1">
    <citation type="submission" date="2019-10" db="EMBL/GenBank/DDBJ databases">
        <title>Assembly and Annotation for the nematode Trichostrongylus colubriformis.</title>
        <authorList>
            <person name="Martin J."/>
        </authorList>
    </citation>
    <scope>NUCLEOTIDE SEQUENCE [LARGE SCALE GENOMIC DNA]</scope>
    <source>
        <strain evidence="3">G859</strain>
        <tissue evidence="3">Whole worm</tissue>
    </source>
</reference>
<proteinExistence type="predicted"/>
<dbReference type="GO" id="GO:0000422">
    <property type="term" value="P:autophagy of mitochondrion"/>
    <property type="evidence" value="ECO:0007669"/>
    <property type="project" value="TreeGrafter"/>
</dbReference>
<organism evidence="3 4">
    <name type="scientific">Trichostrongylus colubriformis</name>
    <name type="common">Black scour worm</name>
    <dbReference type="NCBI Taxonomy" id="6319"/>
    <lineage>
        <taxon>Eukaryota</taxon>
        <taxon>Metazoa</taxon>
        <taxon>Ecdysozoa</taxon>
        <taxon>Nematoda</taxon>
        <taxon>Chromadorea</taxon>
        <taxon>Rhabditida</taxon>
        <taxon>Rhabditina</taxon>
        <taxon>Rhabditomorpha</taxon>
        <taxon>Strongyloidea</taxon>
        <taxon>Trichostrongylidae</taxon>
        <taxon>Trichostrongylus</taxon>
    </lineage>
</organism>
<evidence type="ECO:0000313" key="4">
    <source>
        <dbReference type="Proteomes" id="UP001331761"/>
    </source>
</evidence>
<dbReference type="SUPFAM" id="SSF69572">
    <property type="entry name" value="Activating enzymes of the ubiquitin-like proteins"/>
    <property type="match status" value="1"/>
</dbReference>
<keyword evidence="1" id="KW-1133">Transmembrane helix</keyword>
<dbReference type="PANTHER" id="PTHR10953:SF3">
    <property type="entry name" value="UBIQUITIN-LIKE MODIFIER-ACTIVATING ENZYME ATG7"/>
    <property type="match status" value="1"/>
</dbReference>
<evidence type="ECO:0000256" key="1">
    <source>
        <dbReference type="SAM" id="Phobius"/>
    </source>
</evidence>
<comment type="caution">
    <text evidence="3">The sequence shown here is derived from an EMBL/GenBank/DDBJ whole genome shotgun (WGS) entry which is preliminary data.</text>
</comment>
<keyword evidence="1" id="KW-0812">Transmembrane</keyword>
<dbReference type="Proteomes" id="UP001331761">
    <property type="component" value="Unassembled WGS sequence"/>
</dbReference>
<dbReference type="InterPro" id="IPR045886">
    <property type="entry name" value="ThiF/MoeB/HesA"/>
</dbReference>